<dbReference type="Pfam" id="PF25539">
    <property type="entry name" value="Bestrophin_2"/>
    <property type="match status" value="1"/>
</dbReference>
<dbReference type="InterPro" id="IPR044669">
    <property type="entry name" value="YneE/VCCN1/2-like"/>
</dbReference>
<dbReference type="EMBL" id="CP094669">
    <property type="protein sequence ID" value="UOG74642.1"/>
    <property type="molecule type" value="Genomic_DNA"/>
</dbReference>
<feature type="transmembrane region" description="Helical" evidence="9">
    <location>
        <begin position="20"/>
        <end position="38"/>
    </location>
</feature>
<evidence type="ECO:0000256" key="5">
    <source>
        <dbReference type="ARBA" id="ARBA00022989"/>
    </source>
</evidence>
<keyword evidence="11" id="KW-1185">Reference proteome</keyword>
<keyword evidence="5 9" id="KW-1133">Transmembrane helix</keyword>
<evidence type="ECO:0000256" key="7">
    <source>
        <dbReference type="ARBA" id="ARBA00023136"/>
    </source>
</evidence>
<dbReference type="PANTHER" id="PTHR33281">
    <property type="entry name" value="UPF0187 PROTEIN YNEE"/>
    <property type="match status" value="1"/>
</dbReference>
<feature type="transmembrane region" description="Helical" evidence="9">
    <location>
        <begin position="44"/>
        <end position="62"/>
    </location>
</feature>
<name>A0ABY4CXA4_9BACT</name>
<evidence type="ECO:0008006" key="12">
    <source>
        <dbReference type="Google" id="ProtNLM"/>
    </source>
</evidence>
<dbReference type="PANTHER" id="PTHR33281:SF19">
    <property type="entry name" value="VOLTAGE-DEPENDENT ANION CHANNEL-FORMING PROTEIN YNEE"/>
    <property type="match status" value="1"/>
</dbReference>
<feature type="transmembrane region" description="Helical" evidence="9">
    <location>
        <begin position="208"/>
        <end position="227"/>
    </location>
</feature>
<organism evidence="10 11">
    <name type="scientific">Hymenobacter tibetensis</name>
    <dbReference type="NCBI Taxonomy" id="497967"/>
    <lineage>
        <taxon>Bacteria</taxon>
        <taxon>Pseudomonadati</taxon>
        <taxon>Bacteroidota</taxon>
        <taxon>Cytophagia</taxon>
        <taxon>Cytophagales</taxon>
        <taxon>Hymenobacteraceae</taxon>
        <taxon>Hymenobacter</taxon>
    </lineage>
</organism>
<proteinExistence type="inferred from homology"/>
<keyword evidence="3" id="KW-1003">Cell membrane</keyword>
<keyword evidence="4 9" id="KW-0812">Transmembrane</keyword>
<reference evidence="10 11" key="1">
    <citation type="submission" date="2022-03" db="EMBL/GenBank/DDBJ databases">
        <title>Hymenobactersp. isolated from the air.</title>
        <authorList>
            <person name="Won M."/>
            <person name="Kwon S.-W."/>
        </authorList>
    </citation>
    <scope>NUCLEOTIDE SEQUENCE [LARGE SCALE GENOMIC DNA]</scope>
    <source>
        <strain evidence="10 11">KACC 21982</strain>
    </source>
</reference>
<evidence type="ECO:0000256" key="3">
    <source>
        <dbReference type="ARBA" id="ARBA00022475"/>
    </source>
</evidence>
<sequence length="303" mass="34947">MLTDTKIPFRYIIKQIRFDIARVFLVSVFFQMLKYYFSSYLPPIPVQLPTILGSAISLILAFKINQSYDRWWEARKVWGAIVNDSRSLLIQAKGFMEEDRLISETPQEVLKRIGYRQIAWCYSLGQSLRGLDPVANLQQYISAEELTYLEGHKNKPLALLALHNQELKDLRQQGVFGAYEHVQLATMLVRLCDSMGMAERINSTVFPVTYRLFIHLFIYLFLIVLSLGLVETIGLTEIPILLALASTFFLLEKTAKYLQDPFRNRPTDTPVTVISRTIEINLKQLLDEKQVPKPVAAESFYLM</sequence>
<evidence type="ECO:0000256" key="9">
    <source>
        <dbReference type="SAM" id="Phobius"/>
    </source>
</evidence>
<dbReference type="RefSeq" id="WP_243798153.1">
    <property type="nucleotide sequence ID" value="NZ_CP094669.1"/>
</dbReference>
<evidence type="ECO:0000256" key="8">
    <source>
        <dbReference type="ARBA" id="ARBA00034708"/>
    </source>
</evidence>
<evidence type="ECO:0000256" key="6">
    <source>
        <dbReference type="ARBA" id="ARBA00023065"/>
    </source>
</evidence>
<comment type="subcellular location">
    <subcellularLocation>
        <location evidence="1">Cell membrane</location>
        <topology evidence="1">Multi-pass membrane protein</topology>
    </subcellularLocation>
</comment>
<evidence type="ECO:0000313" key="11">
    <source>
        <dbReference type="Proteomes" id="UP000831113"/>
    </source>
</evidence>
<gene>
    <name evidence="10" type="ORF">MTX78_21305</name>
</gene>
<protein>
    <recommendedName>
        <fullName evidence="12">Bestrophin</fullName>
    </recommendedName>
</protein>
<accession>A0ABY4CXA4</accession>
<comment type="similarity">
    <text evidence="8">Belongs to the anion channel-forming bestrophin (TC 1.A.46) family.</text>
</comment>
<dbReference type="Proteomes" id="UP000831113">
    <property type="component" value="Chromosome"/>
</dbReference>
<keyword evidence="6" id="KW-0406">Ion transport</keyword>
<keyword evidence="7 9" id="KW-0472">Membrane</keyword>
<evidence type="ECO:0000313" key="10">
    <source>
        <dbReference type="EMBL" id="UOG74642.1"/>
    </source>
</evidence>
<evidence type="ECO:0000256" key="2">
    <source>
        <dbReference type="ARBA" id="ARBA00022448"/>
    </source>
</evidence>
<evidence type="ECO:0000256" key="4">
    <source>
        <dbReference type="ARBA" id="ARBA00022692"/>
    </source>
</evidence>
<evidence type="ECO:0000256" key="1">
    <source>
        <dbReference type="ARBA" id="ARBA00004651"/>
    </source>
</evidence>
<keyword evidence="2" id="KW-0813">Transport</keyword>